<feature type="region of interest" description="Disordered" evidence="6">
    <location>
        <begin position="71"/>
        <end position="96"/>
    </location>
</feature>
<evidence type="ECO:0000256" key="6">
    <source>
        <dbReference type="SAM" id="MobiDB-lite"/>
    </source>
</evidence>
<dbReference type="InterPro" id="IPR036638">
    <property type="entry name" value="HLH_DNA-bd_sf"/>
</dbReference>
<keyword evidence="2" id="KW-0805">Transcription regulation</keyword>
<name>A0A1E3PM38_9ASCO</name>
<dbReference type="Gene3D" id="4.10.280.10">
    <property type="entry name" value="Helix-loop-helix DNA-binding domain"/>
    <property type="match status" value="1"/>
</dbReference>
<keyword evidence="3" id="KW-0238">DNA-binding</keyword>
<dbReference type="PANTHER" id="PTHR15741:SF27">
    <property type="entry name" value="TRANSCRIPTION FACTOR AP-4"/>
    <property type="match status" value="1"/>
</dbReference>
<dbReference type="OrthoDB" id="5778525at2759"/>
<keyword evidence="4" id="KW-0804">Transcription</keyword>
<evidence type="ECO:0000259" key="7">
    <source>
        <dbReference type="PROSITE" id="PS50888"/>
    </source>
</evidence>
<dbReference type="InterPro" id="IPR011598">
    <property type="entry name" value="bHLH_dom"/>
</dbReference>
<dbReference type="GO" id="GO:0000981">
    <property type="term" value="F:DNA-binding transcription factor activity, RNA polymerase II-specific"/>
    <property type="evidence" value="ECO:0007669"/>
    <property type="project" value="TreeGrafter"/>
</dbReference>
<dbReference type="AlphaFoldDB" id="A0A1E3PM38"/>
<dbReference type="InterPro" id="IPR057072">
    <property type="entry name" value="bHLH_INO4"/>
</dbReference>
<dbReference type="EMBL" id="KV454409">
    <property type="protein sequence ID" value="ODQ66002.1"/>
    <property type="molecule type" value="Genomic_DNA"/>
</dbReference>
<sequence length="96" mass="10841">MDTSLLTPKQKRANHIASEQRRRQAIREAFDLITGVVPNLDQRESRSEAIVLTRTVDYLLKLAKENEQLVDALSSASEDQENTGEPKSLQDAHIKL</sequence>
<evidence type="ECO:0000256" key="5">
    <source>
        <dbReference type="ARBA" id="ARBA00023242"/>
    </source>
</evidence>
<dbReference type="SMART" id="SM00353">
    <property type="entry name" value="HLH"/>
    <property type="match status" value="1"/>
</dbReference>
<dbReference type="Pfam" id="PF23181">
    <property type="entry name" value="bHLH_INO4"/>
    <property type="match status" value="1"/>
</dbReference>
<evidence type="ECO:0000256" key="2">
    <source>
        <dbReference type="ARBA" id="ARBA00023015"/>
    </source>
</evidence>
<dbReference type="SUPFAM" id="SSF47459">
    <property type="entry name" value="HLH, helix-loop-helix DNA-binding domain"/>
    <property type="match status" value="1"/>
</dbReference>
<dbReference type="GO" id="GO:0046983">
    <property type="term" value="F:protein dimerization activity"/>
    <property type="evidence" value="ECO:0007669"/>
    <property type="project" value="InterPro"/>
</dbReference>
<dbReference type="PANTHER" id="PTHR15741">
    <property type="entry name" value="BASIC HELIX-LOOP-HELIX ZIP TRANSCRIPTION FACTOR"/>
    <property type="match status" value="1"/>
</dbReference>
<feature type="non-terminal residue" evidence="8">
    <location>
        <position position="96"/>
    </location>
</feature>
<keyword evidence="5" id="KW-0539">Nucleus</keyword>
<reference evidence="8 9" key="1">
    <citation type="journal article" date="2016" name="Proc. Natl. Acad. Sci. U.S.A.">
        <title>Comparative genomics of biotechnologically important yeasts.</title>
        <authorList>
            <person name="Riley R."/>
            <person name="Haridas S."/>
            <person name="Wolfe K.H."/>
            <person name="Lopes M.R."/>
            <person name="Hittinger C.T."/>
            <person name="Goeker M."/>
            <person name="Salamov A.A."/>
            <person name="Wisecaver J.H."/>
            <person name="Long T.M."/>
            <person name="Calvey C.H."/>
            <person name="Aerts A.L."/>
            <person name="Barry K.W."/>
            <person name="Choi C."/>
            <person name="Clum A."/>
            <person name="Coughlan A.Y."/>
            <person name="Deshpande S."/>
            <person name="Douglass A.P."/>
            <person name="Hanson S.J."/>
            <person name="Klenk H.-P."/>
            <person name="LaButti K.M."/>
            <person name="Lapidus A."/>
            <person name="Lindquist E.A."/>
            <person name="Lipzen A.M."/>
            <person name="Meier-Kolthoff J.P."/>
            <person name="Ohm R.A."/>
            <person name="Otillar R.P."/>
            <person name="Pangilinan J.L."/>
            <person name="Peng Y."/>
            <person name="Rokas A."/>
            <person name="Rosa C.A."/>
            <person name="Scheuner C."/>
            <person name="Sibirny A.A."/>
            <person name="Slot J.C."/>
            <person name="Stielow J.B."/>
            <person name="Sun H."/>
            <person name="Kurtzman C.P."/>
            <person name="Blackwell M."/>
            <person name="Grigoriev I.V."/>
            <person name="Jeffries T.W."/>
        </authorList>
    </citation>
    <scope>NUCLEOTIDE SEQUENCE [LARGE SCALE GENOMIC DNA]</scope>
    <source>
        <strain evidence="8 9">DSM 6958</strain>
    </source>
</reference>
<evidence type="ECO:0000313" key="8">
    <source>
        <dbReference type="EMBL" id="ODQ66002.1"/>
    </source>
</evidence>
<dbReference type="InterPro" id="IPR052207">
    <property type="entry name" value="Max-like/E-box_TFs"/>
</dbReference>
<dbReference type="Proteomes" id="UP000095009">
    <property type="component" value="Unassembled WGS sequence"/>
</dbReference>
<accession>A0A1E3PM38</accession>
<evidence type="ECO:0000256" key="3">
    <source>
        <dbReference type="ARBA" id="ARBA00023125"/>
    </source>
</evidence>
<proteinExistence type="predicted"/>
<organism evidence="8 9">
    <name type="scientific">Nadsonia fulvescens var. elongata DSM 6958</name>
    <dbReference type="NCBI Taxonomy" id="857566"/>
    <lineage>
        <taxon>Eukaryota</taxon>
        <taxon>Fungi</taxon>
        <taxon>Dikarya</taxon>
        <taxon>Ascomycota</taxon>
        <taxon>Saccharomycotina</taxon>
        <taxon>Dipodascomycetes</taxon>
        <taxon>Dipodascales</taxon>
        <taxon>Dipodascales incertae sedis</taxon>
        <taxon>Nadsonia</taxon>
    </lineage>
</organism>
<feature type="domain" description="BHLH" evidence="7">
    <location>
        <begin position="10"/>
        <end position="62"/>
    </location>
</feature>
<evidence type="ECO:0000256" key="4">
    <source>
        <dbReference type="ARBA" id="ARBA00023163"/>
    </source>
</evidence>
<protein>
    <recommendedName>
        <fullName evidence="7">BHLH domain-containing protein</fullName>
    </recommendedName>
</protein>
<keyword evidence="9" id="KW-1185">Reference proteome</keyword>
<dbReference type="GO" id="GO:0000978">
    <property type="term" value="F:RNA polymerase II cis-regulatory region sequence-specific DNA binding"/>
    <property type="evidence" value="ECO:0007669"/>
    <property type="project" value="TreeGrafter"/>
</dbReference>
<comment type="subcellular location">
    <subcellularLocation>
        <location evidence="1">Nucleus</location>
    </subcellularLocation>
</comment>
<evidence type="ECO:0000256" key="1">
    <source>
        <dbReference type="ARBA" id="ARBA00004123"/>
    </source>
</evidence>
<dbReference type="STRING" id="857566.A0A1E3PM38"/>
<evidence type="ECO:0000313" key="9">
    <source>
        <dbReference type="Proteomes" id="UP000095009"/>
    </source>
</evidence>
<gene>
    <name evidence="8" type="ORF">NADFUDRAFT_34502</name>
</gene>
<dbReference type="PROSITE" id="PS50888">
    <property type="entry name" value="BHLH"/>
    <property type="match status" value="1"/>
</dbReference>
<dbReference type="GO" id="GO:0005634">
    <property type="term" value="C:nucleus"/>
    <property type="evidence" value="ECO:0007669"/>
    <property type="project" value="UniProtKB-SubCell"/>
</dbReference>